<protein>
    <recommendedName>
        <fullName evidence="1">DUF6998 domain-containing protein</fullName>
    </recommendedName>
</protein>
<accession>A0AAE9XTM1</accession>
<evidence type="ECO:0000313" key="3">
    <source>
        <dbReference type="Proteomes" id="UP001217500"/>
    </source>
</evidence>
<dbReference type="KEGG" id="gso:PH603_16350"/>
<evidence type="ECO:0000259" key="1">
    <source>
        <dbReference type="Pfam" id="PF22522"/>
    </source>
</evidence>
<name>A0AAE9XTM1_9PROT</name>
<dbReference type="Pfam" id="PF22522">
    <property type="entry name" value="DUF6998"/>
    <property type="match status" value="1"/>
</dbReference>
<keyword evidence="3" id="KW-1185">Reference proteome</keyword>
<sequence length="165" mass="18214">MGDQTEIGKVLAQAKELAAAYYRLTGKPLGVTGEVGEYEAARLLKLDLVEARVPGYDAIGPDGRRYQVKSRALSAEARKKSGQRLGGIKLEHDWDAVLFVLMDEQLDTIEIWLAERGAVTDAIMRPGSKARNERGALAISKFRQIGSKVWHRQSHAGLDPAYRNP</sequence>
<proteinExistence type="predicted"/>
<evidence type="ECO:0000313" key="2">
    <source>
        <dbReference type="EMBL" id="WCL54110.1"/>
    </source>
</evidence>
<dbReference type="AlphaFoldDB" id="A0AAE9XTM1"/>
<dbReference type="Proteomes" id="UP001217500">
    <property type="component" value="Chromosome"/>
</dbReference>
<gene>
    <name evidence="2" type="ORF">PH603_16350</name>
</gene>
<reference evidence="2" key="1">
    <citation type="submission" date="2023-01" db="EMBL/GenBank/DDBJ databases">
        <title>The genome sequence of Kordiimonadaceae bacterium 6D33.</title>
        <authorList>
            <person name="Liu Y."/>
        </authorList>
    </citation>
    <scope>NUCLEOTIDE SEQUENCE</scope>
    <source>
        <strain evidence="2">6D33</strain>
    </source>
</reference>
<dbReference type="InterPro" id="IPR054267">
    <property type="entry name" value="DUF6998"/>
</dbReference>
<dbReference type="RefSeq" id="WP_289503829.1">
    <property type="nucleotide sequence ID" value="NZ_CP116805.1"/>
</dbReference>
<feature type="domain" description="DUF6998" evidence="1">
    <location>
        <begin position="15"/>
        <end position="152"/>
    </location>
</feature>
<dbReference type="EMBL" id="CP116805">
    <property type="protein sequence ID" value="WCL54110.1"/>
    <property type="molecule type" value="Genomic_DNA"/>
</dbReference>
<organism evidence="2 3">
    <name type="scientific">Gimibacter soli</name>
    <dbReference type="NCBI Taxonomy" id="3024400"/>
    <lineage>
        <taxon>Bacteria</taxon>
        <taxon>Pseudomonadati</taxon>
        <taxon>Pseudomonadota</taxon>
        <taxon>Alphaproteobacteria</taxon>
        <taxon>Kordiimonadales</taxon>
        <taxon>Temperatibacteraceae</taxon>
        <taxon>Gimibacter</taxon>
    </lineage>
</organism>